<feature type="domain" description="AB hydrolase-1" evidence="2">
    <location>
        <begin position="37"/>
        <end position="283"/>
    </location>
</feature>
<dbReference type="PRINTS" id="PR00412">
    <property type="entry name" value="EPOXHYDRLASE"/>
</dbReference>
<keyword evidence="4" id="KW-1185">Reference proteome</keyword>
<dbReference type="Gene3D" id="3.40.50.1820">
    <property type="entry name" value="alpha/beta hydrolase"/>
    <property type="match status" value="1"/>
</dbReference>
<gene>
    <name evidence="3" type="ORF">SAMN05443545_102278</name>
</gene>
<dbReference type="InterPro" id="IPR000073">
    <property type="entry name" value="AB_hydrolase_1"/>
</dbReference>
<organism evidence="3 4">
    <name type="scientific">Aidingimonas halophila</name>
    <dbReference type="NCBI Taxonomy" id="574349"/>
    <lineage>
        <taxon>Bacteria</taxon>
        <taxon>Pseudomonadati</taxon>
        <taxon>Pseudomonadota</taxon>
        <taxon>Gammaproteobacteria</taxon>
        <taxon>Oceanospirillales</taxon>
        <taxon>Halomonadaceae</taxon>
        <taxon>Aidingimonas</taxon>
    </lineage>
</organism>
<dbReference type="OrthoDB" id="9780765at2"/>
<dbReference type="STRING" id="574349.SAMN05443545_102278"/>
<dbReference type="InterPro" id="IPR029058">
    <property type="entry name" value="AB_hydrolase_fold"/>
</dbReference>
<evidence type="ECO:0000256" key="1">
    <source>
        <dbReference type="ARBA" id="ARBA00022801"/>
    </source>
</evidence>
<reference evidence="3 4" key="1">
    <citation type="submission" date="2016-10" db="EMBL/GenBank/DDBJ databases">
        <authorList>
            <person name="de Groot N.N."/>
        </authorList>
    </citation>
    <scope>NUCLEOTIDE SEQUENCE [LARGE SCALE GENOMIC DNA]</scope>
    <source>
        <strain evidence="3 4">DSM 19219</strain>
    </source>
</reference>
<sequence length="297" mass="33490">MPAHDKVELGGKVFTHSMVEAEGIRFHTVSGGQGFPVLLMAGFPQSWYAWRRVMPLLCEHFHVVAIDLPGQGDSDKPIDGYDTRTTGDRVHALAKTLGFERYHIGSHDIGSWVAYPFVVRFAEEVGRLVMLDANIPGVTLKSTIEVGPHNWKAWHFFFHQVADLPEILITGRERSYIEWFFQRKTYNPAGTFSQADIDEYERVYKQPGNLRGALAYYRAVLEDVEQNKSLATTKIDTPTLALGGDVGMSPDIFEAMKPLTSHIEGGIVRNCGHYMPEEQPEEIGEKMIDFFKKDENG</sequence>
<evidence type="ECO:0000313" key="4">
    <source>
        <dbReference type="Proteomes" id="UP000198500"/>
    </source>
</evidence>
<dbReference type="InterPro" id="IPR000639">
    <property type="entry name" value="Epox_hydrolase-like"/>
</dbReference>
<proteinExistence type="predicted"/>
<dbReference type="PANTHER" id="PTHR43329">
    <property type="entry name" value="EPOXIDE HYDROLASE"/>
    <property type="match status" value="1"/>
</dbReference>
<accession>A0A1H2UZ41</accession>
<dbReference type="GO" id="GO:0016787">
    <property type="term" value="F:hydrolase activity"/>
    <property type="evidence" value="ECO:0007669"/>
    <property type="project" value="UniProtKB-KW"/>
</dbReference>
<dbReference type="EMBL" id="FNNI01000002">
    <property type="protein sequence ID" value="SDW61345.1"/>
    <property type="molecule type" value="Genomic_DNA"/>
</dbReference>
<dbReference type="SUPFAM" id="SSF53474">
    <property type="entry name" value="alpha/beta-Hydrolases"/>
    <property type="match status" value="1"/>
</dbReference>
<dbReference type="Pfam" id="PF12697">
    <property type="entry name" value="Abhydrolase_6"/>
    <property type="match status" value="1"/>
</dbReference>
<dbReference type="RefSeq" id="WP_092568349.1">
    <property type="nucleotide sequence ID" value="NZ_BMXH01000002.1"/>
</dbReference>
<evidence type="ECO:0000259" key="2">
    <source>
        <dbReference type="Pfam" id="PF12697"/>
    </source>
</evidence>
<protein>
    <submittedName>
        <fullName evidence="3">Pimeloyl-ACP methyl ester carboxylesterase</fullName>
    </submittedName>
</protein>
<dbReference type="AlphaFoldDB" id="A0A1H2UZ41"/>
<evidence type="ECO:0000313" key="3">
    <source>
        <dbReference type="EMBL" id="SDW61345.1"/>
    </source>
</evidence>
<keyword evidence="1" id="KW-0378">Hydrolase</keyword>
<name>A0A1H2UZ41_9GAMM</name>
<dbReference type="Proteomes" id="UP000198500">
    <property type="component" value="Unassembled WGS sequence"/>
</dbReference>